<accession>A0ABU2DRW2</accession>
<keyword evidence="1" id="KW-0472">Membrane</keyword>
<dbReference type="EMBL" id="JAVKGR010000004">
    <property type="protein sequence ID" value="MDR8019030.1"/>
    <property type="molecule type" value="Genomic_DNA"/>
</dbReference>
<comment type="caution">
    <text evidence="2">The sequence shown here is derived from an EMBL/GenBank/DDBJ whole genome shotgun (WGS) entry which is preliminary data.</text>
</comment>
<gene>
    <name evidence="2" type="ORF">RIL96_05560</name>
</gene>
<evidence type="ECO:0000313" key="2">
    <source>
        <dbReference type="EMBL" id="MDR8019030.1"/>
    </source>
</evidence>
<reference evidence="2 3" key="1">
    <citation type="submission" date="2023-09" db="EMBL/GenBank/DDBJ databases">
        <title>Description of three actinobacteria isolated from air of manufacturing shop in a pharmaceutical factory.</title>
        <authorList>
            <person name="Zhang D.-F."/>
        </authorList>
    </citation>
    <scope>NUCLEOTIDE SEQUENCE [LARGE SCALE GENOMIC DNA]</scope>
    <source>
        <strain evidence="2 3">LY-0111</strain>
    </source>
</reference>
<keyword evidence="1" id="KW-1133">Transmembrane helix</keyword>
<sequence>MMLSDDDADDEEQTARRPRTGPAAVLWGLVLVAAVALGGVGIWAVRAEVYSAESAAEGYRDALASGNGGEALGLLSDSATEDLAERFEQTDPPTDAGLLSGEALEQSTEQLSDLTLEEDGAPALRFGYEGEQHSVNVPVDSGDTLWLIFDRWEITEEIISEFEVEVPQAGPAGVEQITVNGQPVDLENGSVRLAAFLPTAAHIEAGSPWVSGTVNHLVVDDSDATVQLDVEPSEQAEEQIREQISSYLDSCAEQQVLMPSGCPMGAETPDQVDPETIEWTMPEVSELSVSFGEDGWQVEGTDSLTAELDFEAIDHFDGSSLEEHYEAEFSLEVEVEPVGDELRVSVSGAEGETAEE</sequence>
<feature type="transmembrane region" description="Helical" evidence="1">
    <location>
        <begin position="24"/>
        <end position="45"/>
    </location>
</feature>
<name>A0ABU2DRW2_9MICC</name>
<dbReference type="Proteomes" id="UP001251870">
    <property type="component" value="Unassembled WGS sequence"/>
</dbReference>
<proteinExistence type="predicted"/>
<dbReference type="RefSeq" id="WP_310548025.1">
    <property type="nucleotide sequence ID" value="NZ_JAVKGR010000004.1"/>
</dbReference>
<keyword evidence="1" id="KW-0812">Transmembrane</keyword>
<evidence type="ECO:0000313" key="3">
    <source>
        <dbReference type="Proteomes" id="UP001251870"/>
    </source>
</evidence>
<protein>
    <submittedName>
        <fullName evidence="2">Uncharacterized protein</fullName>
    </submittedName>
</protein>
<keyword evidence="3" id="KW-1185">Reference proteome</keyword>
<organism evidence="2 3">
    <name type="scientific">Nesterenkonia aerolata</name>
    <dbReference type="NCBI Taxonomy" id="3074079"/>
    <lineage>
        <taxon>Bacteria</taxon>
        <taxon>Bacillati</taxon>
        <taxon>Actinomycetota</taxon>
        <taxon>Actinomycetes</taxon>
        <taxon>Micrococcales</taxon>
        <taxon>Micrococcaceae</taxon>
        <taxon>Nesterenkonia</taxon>
    </lineage>
</organism>
<evidence type="ECO:0000256" key="1">
    <source>
        <dbReference type="SAM" id="Phobius"/>
    </source>
</evidence>